<protein>
    <submittedName>
        <fullName evidence="10">Type IV pilus secretin PilQ</fullName>
    </submittedName>
</protein>
<dbReference type="SMART" id="SM00965">
    <property type="entry name" value="STN"/>
    <property type="match status" value="1"/>
</dbReference>
<evidence type="ECO:0000313" key="10">
    <source>
        <dbReference type="EMBL" id="MFA9459299.1"/>
    </source>
</evidence>
<evidence type="ECO:0000256" key="7">
    <source>
        <dbReference type="RuleBase" id="RU004003"/>
    </source>
</evidence>
<dbReference type="NCBIfam" id="TIGR02515">
    <property type="entry name" value="IV_pilus_PilQ"/>
    <property type="match status" value="1"/>
</dbReference>
<dbReference type="Pfam" id="PF00263">
    <property type="entry name" value="Secretin"/>
    <property type="match status" value="1"/>
</dbReference>
<evidence type="ECO:0000313" key="11">
    <source>
        <dbReference type="Proteomes" id="UP001575181"/>
    </source>
</evidence>
<evidence type="ECO:0000256" key="1">
    <source>
        <dbReference type="ARBA" id="ARBA00004370"/>
    </source>
</evidence>
<feature type="domain" description="Secretin/TonB short N-terminal" evidence="9">
    <location>
        <begin position="404"/>
        <end position="452"/>
    </location>
</feature>
<dbReference type="Gene3D" id="3.30.1370.130">
    <property type="match status" value="1"/>
</dbReference>
<dbReference type="InterPro" id="IPR013355">
    <property type="entry name" value="Pilus_4_PilQ"/>
</dbReference>
<evidence type="ECO:0000256" key="3">
    <source>
        <dbReference type="ARBA" id="ARBA00022729"/>
    </source>
</evidence>
<evidence type="ECO:0000259" key="9">
    <source>
        <dbReference type="SMART" id="SM00965"/>
    </source>
</evidence>
<dbReference type="InterPro" id="IPR021731">
    <property type="entry name" value="AMIN_dom"/>
</dbReference>
<dbReference type="InterPro" id="IPR038591">
    <property type="entry name" value="NolW-like_sf"/>
</dbReference>
<organism evidence="10 11">
    <name type="scientific">Thiohalorhabdus methylotrophus</name>
    <dbReference type="NCBI Taxonomy" id="3242694"/>
    <lineage>
        <taxon>Bacteria</taxon>
        <taxon>Pseudomonadati</taxon>
        <taxon>Pseudomonadota</taxon>
        <taxon>Gammaproteobacteria</taxon>
        <taxon>Thiohalorhabdales</taxon>
        <taxon>Thiohalorhabdaceae</taxon>
        <taxon>Thiohalorhabdus</taxon>
    </lineage>
</organism>
<evidence type="ECO:0000256" key="4">
    <source>
        <dbReference type="ARBA" id="ARBA00022927"/>
    </source>
</evidence>
<evidence type="ECO:0000256" key="6">
    <source>
        <dbReference type="ARBA" id="ARBA00023237"/>
    </source>
</evidence>
<dbReference type="Pfam" id="PF03958">
    <property type="entry name" value="Secretin_N"/>
    <property type="match status" value="1"/>
</dbReference>
<keyword evidence="6" id="KW-0998">Cell outer membrane</keyword>
<evidence type="ECO:0000256" key="8">
    <source>
        <dbReference type="RuleBase" id="RU004004"/>
    </source>
</evidence>
<dbReference type="EMBL" id="JBGUAW010000001">
    <property type="protein sequence ID" value="MFA9459299.1"/>
    <property type="molecule type" value="Genomic_DNA"/>
</dbReference>
<dbReference type="Gene3D" id="2.60.40.3470">
    <property type="match status" value="1"/>
</dbReference>
<comment type="similarity">
    <text evidence="7">Belongs to the bacterial secretin family.</text>
</comment>
<proteinExistence type="inferred from homology"/>
<keyword evidence="2 8" id="KW-0813">Transport</keyword>
<name>A0ABV4TPQ0_9GAMM</name>
<keyword evidence="4" id="KW-0653">Protein transport</keyword>
<accession>A0ABV4TPQ0</accession>
<sequence length="799" mass="86510">MAWRNLWLPAAILTVLFQALVSTVSAAEVRVSGVELFEEGESTGVLLTGNGALTYRLLSQEEPPRVLVQLPGAEVRPSALPEVTSKGLVRNVKLHTREGQPPRLELLLARAAEAQATREGSALTVTLSPKEGAAADDAQAESGDAQGPPQLRDYAVSATQDGARLLFKTSHKVRRFQSFQLDGPPRLVLDLYGAASALPRKAYDLDHPLLKRVRFGERDDRTRVVLELKERVTHSVEPTGQGLRLALRRTSAREGFRHVRDVNFTVGPKPDVGQLEVKLDRTGAEARVQREEGRVVLDLPKTRLPERLQKRLVVTDFGTAVKTVDLYQKGDRVRAVLSGSGPLDPTTYQLDGKLVLNVGKKEAEKAKRGLSATGKPYEGEKLSLNFQNIDVRQALNILADFADLNIVASDSVAGQLTLRLQEVPWDQALDLILDSQGLGMVREGNVIRVAPQAELQKQREQKMQAELKKQQLVPLKTEIIQVNYAKAGEIKSLLENQAGGEGKGGGMLSQRGNISVDARTNSLLVRETPEQIRAIRKLVEKLDRPTRQVMIEARIVKIDTSYERNLGVRWGGSYTNNSGTNTVSGTLAGAQAGTPALALDLPAAGASGGGPASLGMRLGSISNNATLDLELQAIEAEGNGKVISSPRVVTANQQEATIEQGTEIPYQQATSSGATSVSFKKAVLSLAVTPQITPDGRLIMDVNASNDTVGQSTVAGPAIDTEEVETQVLVDDGETVVIGGIYAKSEREDRTGVPLLRKIPLLGWLFRTKSVTSQKNELLIFLTPRIVDEQPLAMQGKTE</sequence>
<dbReference type="Proteomes" id="UP001575181">
    <property type="component" value="Unassembled WGS sequence"/>
</dbReference>
<dbReference type="PANTHER" id="PTHR30604:SF1">
    <property type="entry name" value="DNA UTILIZATION PROTEIN HOFQ"/>
    <property type="match status" value="1"/>
</dbReference>
<dbReference type="Pfam" id="PF07660">
    <property type="entry name" value="STN"/>
    <property type="match status" value="1"/>
</dbReference>
<keyword evidence="5" id="KW-0472">Membrane</keyword>
<dbReference type="PRINTS" id="PR00811">
    <property type="entry name" value="BCTERIALGSPD"/>
</dbReference>
<dbReference type="InterPro" id="IPR005644">
    <property type="entry name" value="NolW-like"/>
</dbReference>
<reference evidence="10 11" key="1">
    <citation type="submission" date="2024-08" db="EMBL/GenBank/DDBJ databases">
        <title>Whole-genome sequencing of halo(alkali)philic microorganisms from hypersaline lakes.</title>
        <authorList>
            <person name="Sorokin D.Y."/>
            <person name="Merkel A.Y."/>
            <person name="Messina E."/>
            <person name="Yakimov M."/>
        </authorList>
    </citation>
    <scope>NUCLEOTIDE SEQUENCE [LARGE SCALE GENOMIC DNA]</scope>
    <source>
        <strain evidence="10 11">Cl-TMA</strain>
    </source>
</reference>
<gene>
    <name evidence="10" type="primary">pilQ</name>
    <name evidence="10" type="ORF">ACERLL_00475</name>
</gene>
<dbReference type="RefSeq" id="WP_373654090.1">
    <property type="nucleotide sequence ID" value="NZ_JBGUAW010000001.1"/>
</dbReference>
<dbReference type="InterPro" id="IPR051808">
    <property type="entry name" value="Type_IV_pilus_biogenesis"/>
</dbReference>
<dbReference type="PANTHER" id="PTHR30604">
    <property type="entry name" value="PROTEIN TRANSPORT PROTEIN HOFQ"/>
    <property type="match status" value="1"/>
</dbReference>
<evidence type="ECO:0000256" key="2">
    <source>
        <dbReference type="ARBA" id="ARBA00022448"/>
    </source>
</evidence>
<dbReference type="Pfam" id="PF11741">
    <property type="entry name" value="AMIN"/>
    <property type="match status" value="2"/>
</dbReference>
<keyword evidence="11" id="KW-1185">Reference proteome</keyword>
<keyword evidence="3" id="KW-0732">Signal</keyword>
<evidence type="ECO:0000256" key="5">
    <source>
        <dbReference type="ARBA" id="ARBA00023136"/>
    </source>
</evidence>
<dbReference type="InterPro" id="IPR011662">
    <property type="entry name" value="Secretin/TonB_short_N"/>
</dbReference>
<dbReference type="InterPro" id="IPR001775">
    <property type="entry name" value="GspD/PilQ"/>
</dbReference>
<comment type="subcellular location">
    <subcellularLocation>
        <location evidence="8">Cell outer membrane</location>
    </subcellularLocation>
    <subcellularLocation>
        <location evidence="1">Membrane</location>
    </subcellularLocation>
</comment>
<dbReference type="InterPro" id="IPR004846">
    <property type="entry name" value="T2SS/T3SS_dom"/>
</dbReference>
<dbReference type="Gene3D" id="3.30.1370.120">
    <property type="match status" value="1"/>
</dbReference>
<comment type="caution">
    <text evidence="10">The sequence shown here is derived from an EMBL/GenBank/DDBJ whole genome shotgun (WGS) entry which is preliminary data.</text>
</comment>